<dbReference type="GO" id="GO:0140580">
    <property type="term" value="F:mitochondrion autophagosome adaptor activity"/>
    <property type="evidence" value="ECO:0007669"/>
    <property type="project" value="InterPro"/>
</dbReference>
<dbReference type="Pfam" id="PF08589">
    <property type="entry name" value="ATG43"/>
    <property type="match status" value="1"/>
</dbReference>
<dbReference type="InterPro" id="IPR013898">
    <property type="entry name" value="Atg43"/>
</dbReference>
<dbReference type="PANTHER" id="PTHR38699">
    <property type="entry name" value="CHROMOSOME 1, WHOLE GENOME SHOTGUN SEQUENCE"/>
    <property type="match status" value="1"/>
</dbReference>
<dbReference type="OrthoDB" id="2430343at2759"/>
<evidence type="ECO:0000313" key="3">
    <source>
        <dbReference type="Proteomes" id="UP000724874"/>
    </source>
</evidence>
<dbReference type="PANTHER" id="PTHR38699:SF1">
    <property type="entry name" value="MITOPHAGY RECEPTOR ATG43"/>
    <property type="match status" value="1"/>
</dbReference>
<protein>
    <submittedName>
        <fullName evidence="2">Uncharacterized protein</fullName>
    </submittedName>
</protein>
<reference evidence="2" key="1">
    <citation type="submission" date="2020-11" db="EMBL/GenBank/DDBJ databases">
        <authorList>
            <consortium name="DOE Joint Genome Institute"/>
            <person name="Ahrendt S."/>
            <person name="Riley R."/>
            <person name="Andreopoulos W."/>
            <person name="LaButti K."/>
            <person name="Pangilinan J."/>
            <person name="Ruiz-duenas F.J."/>
            <person name="Barrasa J.M."/>
            <person name="Sanchez-Garcia M."/>
            <person name="Camarero S."/>
            <person name="Miyauchi S."/>
            <person name="Serrano A."/>
            <person name="Linde D."/>
            <person name="Babiker R."/>
            <person name="Drula E."/>
            <person name="Ayuso-Fernandez I."/>
            <person name="Pacheco R."/>
            <person name="Padilla G."/>
            <person name="Ferreira P."/>
            <person name="Barriuso J."/>
            <person name="Kellner H."/>
            <person name="Castanera R."/>
            <person name="Alfaro M."/>
            <person name="Ramirez L."/>
            <person name="Pisabarro A.G."/>
            <person name="Kuo A."/>
            <person name="Tritt A."/>
            <person name="Lipzen A."/>
            <person name="He G."/>
            <person name="Yan M."/>
            <person name="Ng V."/>
            <person name="Cullen D."/>
            <person name="Martin F."/>
            <person name="Rosso M.-N."/>
            <person name="Henrissat B."/>
            <person name="Hibbett D."/>
            <person name="Martinez A.T."/>
            <person name="Grigoriev I.V."/>
        </authorList>
    </citation>
    <scope>NUCLEOTIDE SEQUENCE</scope>
    <source>
        <strain evidence="2">AH 44721</strain>
    </source>
</reference>
<name>A0A9P5TLI2_GYMJU</name>
<feature type="region of interest" description="Disordered" evidence="1">
    <location>
        <begin position="69"/>
        <end position="106"/>
    </location>
</feature>
<dbReference type="AlphaFoldDB" id="A0A9P5TLI2"/>
<feature type="compositionally biased region" description="Basic and acidic residues" evidence="1">
    <location>
        <begin position="88"/>
        <end position="102"/>
    </location>
</feature>
<dbReference type="GO" id="GO:0000423">
    <property type="term" value="P:mitophagy"/>
    <property type="evidence" value="ECO:0007669"/>
    <property type="project" value="InterPro"/>
</dbReference>
<dbReference type="EMBL" id="JADNYJ010000067">
    <property type="protein sequence ID" value="KAF8893223.1"/>
    <property type="molecule type" value="Genomic_DNA"/>
</dbReference>
<dbReference type="Proteomes" id="UP000724874">
    <property type="component" value="Unassembled WGS sequence"/>
</dbReference>
<accession>A0A9P5TLI2</accession>
<evidence type="ECO:0000256" key="1">
    <source>
        <dbReference type="SAM" id="MobiDB-lite"/>
    </source>
</evidence>
<proteinExistence type="predicted"/>
<comment type="caution">
    <text evidence="2">The sequence shown here is derived from an EMBL/GenBank/DDBJ whole genome shotgun (WGS) entry which is preliminary data.</text>
</comment>
<evidence type="ECO:0000313" key="2">
    <source>
        <dbReference type="EMBL" id="KAF8893223.1"/>
    </source>
</evidence>
<sequence length="203" mass="22695">MADIPSAPVPVIFHERKHAYPHDHQQHRHDDHHPGTSAKKLPVIPDLRFEYSYLRSVKPFVKVERVTTTRDKKKGGSEGTEDSYEQIEGDREGEHEKGEGKIARVGTGGPSEVITVQWAKVAWVTIRDQVISPLLQGLVWALASYYVRPFSKDLGTRMGSFVHEALPRKEGSVVSWLRGWTKSIGLSGLPNSSTNDTSRTSSK</sequence>
<gene>
    <name evidence="2" type="ORF">CPB84DRAFT_1783472</name>
</gene>
<organism evidence="2 3">
    <name type="scientific">Gymnopilus junonius</name>
    <name type="common">Spectacular rustgill mushroom</name>
    <name type="synonym">Gymnopilus spectabilis subsp. junonius</name>
    <dbReference type="NCBI Taxonomy" id="109634"/>
    <lineage>
        <taxon>Eukaryota</taxon>
        <taxon>Fungi</taxon>
        <taxon>Dikarya</taxon>
        <taxon>Basidiomycota</taxon>
        <taxon>Agaricomycotina</taxon>
        <taxon>Agaricomycetes</taxon>
        <taxon>Agaricomycetidae</taxon>
        <taxon>Agaricales</taxon>
        <taxon>Agaricineae</taxon>
        <taxon>Hymenogastraceae</taxon>
        <taxon>Gymnopilus</taxon>
    </lineage>
</organism>
<keyword evidence="3" id="KW-1185">Reference proteome</keyword>